<dbReference type="RefSeq" id="XP_040747090.1">
    <property type="nucleotide sequence ID" value="XM_040886018.1"/>
</dbReference>
<evidence type="ECO:0000256" key="4">
    <source>
        <dbReference type="SAM" id="MobiDB-lite"/>
    </source>
</evidence>
<dbReference type="InterPro" id="IPR051931">
    <property type="entry name" value="PAK3-like"/>
</dbReference>
<dbReference type="Proteomes" id="UP000193922">
    <property type="component" value="Unassembled WGS sequence"/>
</dbReference>
<name>A0A1Y1WK13_9FUNG</name>
<keyword evidence="7" id="KW-0808">Transferase</keyword>
<feature type="compositionally biased region" description="Low complexity" evidence="4">
    <location>
        <begin position="489"/>
        <end position="506"/>
    </location>
</feature>
<evidence type="ECO:0000259" key="6">
    <source>
        <dbReference type="PROSITE" id="PS50108"/>
    </source>
</evidence>
<dbReference type="EMBL" id="MCFD01000001">
    <property type="protein sequence ID" value="ORX73879.1"/>
    <property type="molecule type" value="Genomic_DNA"/>
</dbReference>
<dbReference type="PANTHER" id="PTHR45832">
    <property type="entry name" value="SERINE/THREONINE-PROTEIN KINASE SAMKA-RELATED-RELATED"/>
    <property type="match status" value="1"/>
</dbReference>
<proteinExistence type="inferred from homology"/>
<feature type="region of interest" description="Disordered" evidence="4">
    <location>
        <begin position="160"/>
        <end position="188"/>
    </location>
</feature>
<dbReference type="GeneID" id="63802666"/>
<gene>
    <name evidence="7" type="ORF">DL89DRAFT_263893</name>
</gene>
<feature type="domain" description="Protein kinase" evidence="5">
    <location>
        <begin position="516"/>
        <end position="771"/>
    </location>
</feature>
<evidence type="ECO:0000256" key="1">
    <source>
        <dbReference type="ARBA" id="ARBA00008874"/>
    </source>
</evidence>
<feature type="region of interest" description="Disordered" evidence="4">
    <location>
        <begin position="407"/>
        <end position="514"/>
    </location>
</feature>
<feature type="region of interest" description="Disordered" evidence="4">
    <location>
        <begin position="224"/>
        <end position="325"/>
    </location>
</feature>
<evidence type="ECO:0000256" key="2">
    <source>
        <dbReference type="ARBA" id="ARBA00022741"/>
    </source>
</evidence>
<dbReference type="GO" id="GO:0005524">
    <property type="term" value="F:ATP binding"/>
    <property type="evidence" value="ECO:0007669"/>
    <property type="project" value="UniProtKB-KW"/>
</dbReference>
<keyword evidence="8" id="KW-1185">Reference proteome</keyword>
<organism evidence="7 8">
    <name type="scientific">Linderina pennispora</name>
    <dbReference type="NCBI Taxonomy" id="61395"/>
    <lineage>
        <taxon>Eukaryota</taxon>
        <taxon>Fungi</taxon>
        <taxon>Fungi incertae sedis</taxon>
        <taxon>Zoopagomycota</taxon>
        <taxon>Kickxellomycotina</taxon>
        <taxon>Kickxellomycetes</taxon>
        <taxon>Kickxellales</taxon>
        <taxon>Kickxellaceae</taxon>
        <taxon>Linderina</taxon>
    </lineage>
</organism>
<sequence>MSSAAGGQNSATSPTAPSWHRSRAKEGGIFATLLKRPPPPAKLSGPKAYRTSVVSDGLVVNAAGSQMYAIQLPTEDTRVNPKLQYSATSAAGPASCRMRLKKEYTSAFSLGSKKQGSPDKGGYRPSVRGQPVSGPIAVQHVNHVSVSQYQSKILRPMLEHASSAQSLKSSSAKDPPVSPEEGKPKVKKINDISAPFNVKHDMHISIEDIDDVLKYMPDALKQYIGPQKTPSVSSTAVMTDRNTQSPKADSSTSSPRTPIYEEMTTKHDNDRVGALKSRASAASLGSDSAGNSKITGHSTQHPYHQQAQQKQQQPQQRTASAASSTKCSAAGAATLRDQADRWLRLSHPICPHQCRSRSLEYVKNTSPSGSDAMPSSPQSAKARMYGVEGVGTGNSEGLVSRSVEGEKGQWLQRQSSFGSTHSLHGTRSPDLSVGAGSSTHHTPTLLGAEPPKLATDIPTAERQVTLAHPSGSKKYQRTQGGEKHLLDEPSASVAASSSLTSPPESSSGHKASRINYGELEPFAEGESGMVYKTTNKKNNRQVAIKVIPKTAKARYRKLRTELKILRRVRSHHVVRFYEYLAVDDSVWIVYEYMGGGSLADLLEGYPTLRIPEPVVTYVINEVLSALAYLHERSIVHCEIYSDNILIGTNGHVKLSDFSSAVHLTADQKSVHKSTLGAVYWMAPELAKGSGYAPSTDVWALGATVYEMIEGHPPYEEYPELKVLELASTKGMPAPSDPTAWSRDLVGFMNLCCTVGSAERPTASRLLKHRLLVGQDSARSPRMLLEFSKRLELELEDEDDDEESE</sequence>
<dbReference type="PROSITE" id="PS50108">
    <property type="entry name" value="CRIB"/>
    <property type="match status" value="1"/>
</dbReference>
<dbReference type="SUPFAM" id="SSF56112">
    <property type="entry name" value="Protein kinase-like (PK-like)"/>
    <property type="match status" value="1"/>
</dbReference>
<keyword evidence="7" id="KW-0418">Kinase</keyword>
<dbReference type="GO" id="GO:0004672">
    <property type="term" value="F:protein kinase activity"/>
    <property type="evidence" value="ECO:0007669"/>
    <property type="project" value="InterPro"/>
</dbReference>
<dbReference type="InterPro" id="IPR000719">
    <property type="entry name" value="Prot_kinase_dom"/>
</dbReference>
<dbReference type="AlphaFoldDB" id="A0A1Y1WK13"/>
<comment type="caution">
    <text evidence="7">The sequence shown here is derived from an EMBL/GenBank/DDBJ whole genome shotgun (WGS) entry which is preliminary data.</text>
</comment>
<accession>A0A1Y1WK13</accession>
<dbReference type="Gene3D" id="1.10.510.10">
    <property type="entry name" value="Transferase(Phosphotransferase) domain 1"/>
    <property type="match status" value="1"/>
</dbReference>
<keyword evidence="2" id="KW-0547">Nucleotide-binding</keyword>
<reference evidence="7 8" key="1">
    <citation type="submission" date="2016-07" db="EMBL/GenBank/DDBJ databases">
        <title>Pervasive Adenine N6-methylation of Active Genes in Fungi.</title>
        <authorList>
            <consortium name="DOE Joint Genome Institute"/>
            <person name="Mondo S.J."/>
            <person name="Dannebaum R.O."/>
            <person name="Kuo R.C."/>
            <person name="Labutti K."/>
            <person name="Haridas S."/>
            <person name="Kuo A."/>
            <person name="Salamov A."/>
            <person name="Ahrendt S.R."/>
            <person name="Lipzen A."/>
            <person name="Sullivan W."/>
            <person name="Andreopoulos W.B."/>
            <person name="Clum A."/>
            <person name="Lindquist E."/>
            <person name="Daum C."/>
            <person name="Ramamoorthy G.K."/>
            <person name="Gryganskyi A."/>
            <person name="Culley D."/>
            <person name="Magnuson J.K."/>
            <person name="James T.Y."/>
            <person name="O'Malley M.A."/>
            <person name="Stajich J.E."/>
            <person name="Spatafora J.W."/>
            <person name="Visel A."/>
            <person name="Grigoriev I.V."/>
        </authorList>
    </citation>
    <scope>NUCLEOTIDE SEQUENCE [LARGE SCALE GENOMIC DNA]</scope>
    <source>
        <strain evidence="7 8">ATCC 12442</strain>
    </source>
</reference>
<feature type="compositionally biased region" description="Polar residues" evidence="4">
    <location>
        <begin position="1"/>
        <end position="16"/>
    </location>
</feature>
<feature type="compositionally biased region" description="Low complexity" evidence="4">
    <location>
        <begin position="277"/>
        <end position="325"/>
    </location>
</feature>
<dbReference type="STRING" id="61395.A0A1Y1WK13"/>
<dbReference type="PANTHER" id="PTHR45832:SF22">
    <property type="entry name" value="SERINE_THREONINE-PROTEIN KINASE SAMKA-RELATED"/>
    <property type="match status" value="1"/>
</dbReference>
<dbReference type="InterPro" id="IPR000095">
    <property type="entry name" value="CRIB_dom"/>
</dbReference>
<feature type="compositionally biased region" description="Polar residues" evidence="4">
    <location>
        <begin position="228"/>
        <end position="256"/>
    </location>
</feature>
<dbReference type="PROSITE" id="PS50011">
    <property type="entry name" value="PROTEIN_KINASE_DOM"/>
    <property type="match status" value="1"/>
</dbReference>
<dbReference type="OrthoDB" id="248923at2759"/>
<evidence type="ECO:0000313" key="7">
    <source>
        <dbReference type="EMBL" id="ORX73879.1"/>
    </source>
</evidence>
<feature type="region of interest" description="Disordered" evidence="4">
    <location>
        <begin position="1"/>
        <end position="48"/>
    </location>
</feature>
<keyword evidence="3" id="KW-0067">ATP-binding</keyword>
<comment type="similarity">
    <text evidence="1">Belongs to the protein kinase superfamily. STE Ser/Thr protein kinase family. STE20 subfamily.</text>
</comment>
<feature type="compositionally biased region" description="Low complexity" evidence="4">
    <location>
        <begin position="161"/>
        <end position="173"/>
    </location>
</feature>
<dbReference type="InterPro" id="IPR011009">
    <property type="entry name" value="Kinase-like_dom_sf"/>
</dbReference>
<protein>
    <submittedName>
        <fullName evidence="7">Kinase-like protein</fullName>
    </submittedName>
</protein>
<dbReference type="Pfam" id="PF00069">
    <property type="entry name" value="Pkinase"/>
    <property type="match status" value="1"/>
</dbReference>
<evidence type="ECO:0000313" key="8">
    <source>
        <dbReference type="Proteomes" id="UP000193922"/>
    </source>
</evidence>
<evidence type="ECO:0000256" key="3">
    <source>
        <dbReference type="ARBA" id="ARBA00022840"/>
    </source>
</evidence>
<feature type="compositionally biased region" description="Polar residues" evidence="4">
    <location>
        <begin position="411"/>
        <end position="425"/>
    </location>
</feature>
<feature type="domain" description="CRIB" evidence="6">
    <location>
        <begin position="192"/>
        <end position="205"/>
    </location>
</feature>
<feature type="region of interest" description="Disordered" evidence="4">
    <location>
        <begin position="107"/>
        <end position="133"/>
    </location>
</feature>
<feature type="compositionally biased region" description="Basic and acidic residues" evidence="4">
    <location>
        <begin position="263"/>
        <end position="273"/>
    </location>
</feature>
<evidence type="ECO:0000259" key="5">
    <source>
        <dbReference type="PROSITE" id="PS50011"/>
    </source>
</evidence>